<evidence type="ECO:0000256" key="1">
    <source>
        <dbReference type="ARBA" id="ARBA00004651"/>
    </source>
</evidence>
<comment type="caution">
    <text evidence="11">The sequence shown here is derived from an EMBL/GenBank/DDBJ whole genome shotgun (WGS) entry which is preliminary data.</text>
</comment>
<keyword evidence="2" id="KW-1003">Cell membrane</keyword>
<feature type="domain" description="ABC transmembrane type-1" evidence="10">
    <location>
        <begin position="19"/>
        <end position="299"/>
    </location>
</feature>
<dbReference type="PROSITE" id="PS00211">
    <property type="entry name" value="ABC_TRANSPORTER_1"/>
    <property type="match status" value="1"/>
</dbReference>
<feature type="transmembrane region" description="Helical" evidence="8">
    <location>
        <begin position="155"/>
        <end position="175"/>
    </location>
</feature>
<dbReference type="InterPro" id="IPR003593">
    <property type="entry name" value="AAA+_ATPase"/>
</dbReference>
<dbReference type="GO" id="GO:0005524">
    <property type="term" value="F:ATP binding"/>
    <property type="evidence" value="ECO:0007669"/>
    <property type="project" value="UniProtKB-KW"/>
</dbReference>
<dbReference type="PANTHER" id="PTHR24221">
    <property type="entry name" value="ATP-BINDING CASSETTE SUB-FAMILY B"/>
    <property type="match status" value="1"/>
</dbReference>
<dbReference type="Proteomes" id="UP000646911">
    <property type="component" value="Unassembled WGS sequence"/>
</dbReference>
<dbReference type="InterPro" id="IPR027417">
    <property type="entry name" value="P-loop_NTPase"/>
</dbReference>
<dbReference type="PROSITE" id="PS50929">
    <property type="entry name" value="ABC_TM1F"/>
    <property type="match status" value="1"/>
</dbReference>
<comment type="subcellular location">
    <subcellularLocation>
        <location evidence="1">Cell membrane</location>
        <topology evidence="1">Multi-pass membrane protein</topology>
    </subcellularLocation>
</comment>
<dbReference type="InterPro" id="IPR036640">
    <property type="entry name" value="ABC1_TM_sf"/>
</dbReference>
<dbReference type="CDD" id="cd07346">
    <property type="entry name" value="ABC_6TM_exporters"/>
    <property type="match status" value="1"/>
</dbReference>
<evidence type="ECO:0000256" key="7">
    <source>
        <dbReference type="ARBA" id="ARBA00023136"/>
    </source>
</evidence>
<gene>
    <name evidence="11" type="ORF">H8L47_25430</name>
</gene>
<evidence type="ECO:0000256" key="5">
    <source>
        <dbReference type="ARBA" id="ARBA00022840"/>
    </source>
</evidence>
<evidence type="ECO:0000256" key="2">
    <source>
        <dbReference type="ARBA" id="ARBA00022475"/>
    </source>
</evidence>
<dbReference type="SMART" id="SM00382">
    <property type="entry name" value="AAA"/>
    <property type="match status" value="1"/>
</dbReference>
<accession>A0ABR6ZGV7</accession>
<protein>
    <submittedName>
        <fullName evidence="11">ABC transporter ATP-binding protein</fullName>
    </submittedName>
</protein>
<feature type="transmembrane region" description="Helical" evidence="8">
    <location>
        <begin position="236"/>
        <end position="257"/>
    </location>
</feature>
<evidence type="ECO:0000259" key="9">
    <source>
        <dbReference type="PROSITE" id="PS50893"/>
    </source>
</evidence>
<keyword evidence="4" id="KW-0547">Nucleotide-binding</keyword>
<keyword evidence="5 11" id="KW-0067">ATP-binding</keyword>
<dbReference type="InterPro" id="IPR011527">
    <property type="entry name" value="ABC1_TM_dom"/>
</dbReference>
<dbReference type="InterPro" id="IPR017871">
    <property type="entry name" value="ABC_transporter-like_CS"/>
</dbReference>
<dbReference type="Gene3D" id="1.20.1560.10">
    <property type="entry name" value="ABC transporter type 1, transmembrane domain"/>
    <property type="match status" value="1"/>
</dbReference>
<feature type="transmembrane region" description="Helical" evidence="8">
    <location>
        <begin position="53"/>
        <end position="77"/>
    </location>
</feature>
<sequence length="578" mass="63128">MRIVKGDTSVNNTGRFRRSIVWRVAESLFATVPYVVLFAALNAMFGGYFNMALLIKLMLILVASLLLQLVCSVASNVDGFIGGTGMMCDLRLQIAGHLRRLPLGFYARRQTGELTAVMTENLLHIEEAFTHLAGELCGRLAIAGLTGGLLLFIDWRLGLLTMASVAAGLLLFHLVKETASMVSRAKVSQKATTNSRLLEFVQGIKVIRAFGLSARGYDKVWSALQNLRALSIRVEIIAGIAAIGFSILLEVGFLLVLARAFQLNLDGKLAHATLVVFLVMSHRFYAMMNESALLTAQLAFYGKSFERIAALLNEKSLSEPNLAIVPDRHDIEFCNVSYSAEAGAQTLRDISFSAQPGTVTALVGPSGAGKTTIVHLLARFHDVASGKILIGGVDIRHMRQDALMDMLAIVLQESYLFNDTIENNLRIARPDATQEELVAAARAACCHDFITALPLSYQTMVGEGGSNLSGGERQRISIARAILKDAPIILLDEATASIDAGNEHAIRQAMAALVRGKTVLMIAHRLQTIADADQILVLDQGKLVEQGQHTGLMQHAGLYSRFWEQQESCRHWRFRQAI</sequence>
<keyword evidence="12" id="KW-1185">Reference proteome</keyword>
<evidence type="ECO:0000256" key="6">
    <source>
        <dbReference type="ARBA" id="ARBA00022989"/>
    </source>
</evidence>
<feature type="transmembrane region" description="Helical" evidence="8">
    <location>
        <begin position="20"/>
        <end position="41"/>
    </location>
</feature>
<dbReference type="Pfam" id="PF00005">
    <property type="entry name" value="ABC_tran"/>
    <property type="match status" value="1"/>
</dbReference>
<dbReference type="Pfam" id="PF00664">
    <property type="entry name" value="ABC_membrane"/>
    <property type="match status" value="1"/>
</dbReference>
<feature type="domain" description="ABC transporter" evidence="9">
    <location>
        <begin position="331"/>
        <end position="565"/>
    </location>
</feature>
<proteinExistence type="predicted"/>
<dbReference type="EMBL" id="JACOFX010000021">
    <property type="protein sequence ID" value="MBC3910919.1"/>
    <property type="molecule type" value="Genomic_DNA"/>
</dbReference>
<evidence type="ECO:0000313" key="12">
    <source>
        <dbReference type="Proteomes" id="UP000646911"/>
    </source>
</evidence>
<evidence type="ECO:0000256" key="4">
    <source>
        <dbReference type="ARBA" id="ARBA00022741"/>
    </source>
</evidence>
<evidence type="ECO:0000256" key="3">
    <source>
        <dbReference type="ARBA" id="ARBA00022692"/>
    </source>
</evidence>
<reference evidence="11 12" key="1">
    <citation type="submission" date="2020-08" db="EMBL/GenBank/DDBJ databases">
        <title>Novel species isolated from subtropical streams in China.</title>
        <authorList>
            <person name="Lu H."/>
        </authorList>
    </citation>
    <scope>NUCLEOTIDE SEQUENCE [LARGE SCALE GENOMIC DNA]</scope>
    <source>
        <strain evidence="11 12">NL8W</strain>
    </source>
</reference>
<organism evidence="11 12">
    <name type="scientific">Undibacterium umbellatum</name>
    <dbReference type="NCBI Taxonomy" id="2762300"/>
    <lineage>
        <taxon>Bacteria</taxon>
        <taxon>Pseudomonadati</taxon>
        <taxon>Pseudomonadota</taxon>
        <taxon>Betaproteobacteria</taxon>
        <taxon>Burkholderiales</taxon>
        <taxon>Oxalobacteraceae</taxon>
        <taxon>Undibacterium</taxon>
    </lineage>
</organism>
<keyword evidence="7 8" id="KW-0472">Membrane</keyword>
<dbReference type="Gene3D" id="3.40.50.300">
    <property type="entry name" value="P-loop containing nucleotide triphosphate hydrolases"/>
    <property type="match status" value="1"/>
</dbReference>
<dbReference type="InterPro" id="IPR003439">
    <property type="entry name" value="ABC_transporter-like_ATP-bd"/>
</dbReference>
<keyword evidence="3 8" id="KW-0812">Transmembrane</keyword>
<evidence type="ECO:0000259" key="10">
    <source>
        <dbReference type="PROSITE" id="PS50929"/>
    </source>
</evidence>
<keyword evidence="6 8" id="KW-1133">Transmembrane helix</keyword>
<name>A0ABR6ZGV7_9BURK</name>
<dbReference type="PANTHER" id="PTHR24221:SF397">
    <property type="entry name" value="ABC TRANSPORTER, ATP-BINDING TRANSMEMBRANE PROTEIN"/>
    <property type="match status" value="1"/>
</dbReference>
<evidence type="ECO:0000256" key="8">
    <source>
        <dbReference type="SAM" id="Phobius"/>
    </source>
</evidence>
<dbReference type="InterPro" id="IPR039421">
    <property type="entry name" value="Type_1_exporter"/>
</dbReference>
<dbReference type="SUPFAM" id="SSF90123">
    <property type="entry name" value="ABC transporter transmembrane region"/>
    <property type="match status" value="1"/>
</dbReference>
<evidence type="ECO:0000313" key="11">
    <source>
        <dbReference type="EMBL" id="MBC3910919.1"/>
    </source>
</evidence>
<dbReference type="SUPFAM" id="SSF52540">
    <property type="entry name" value="P-loop containing nucleoside triphosphate hydrolases"/>
    <property type="match status" value="1"/>
</dbReference>
<dbReference type="PROSITE" id="PS50893">
    <property type="entry name" value="ABC_TRANSPORTER_2"/>
    <property type="match status" value="1"/>
</dbReference>